<dbReference type="GO" id="GO:0032259">
    <property type="term" value="P:methylation"/>
    <property type="evidence" value="ECO:0007669"/>
    <property type="project" value="UniProtKB-KW"/>
</dbReference>
<evidence type="ECO:0000313" key="13">
    <source>
        <dbReference type="EMBL" id="KAL3766626.1"/>
    </source>
</evidence>
<dbReference type="InterPro" id="IPR046886">
    <property type="entry name" value="RsmE_MTase_dom"/>
</dbReference>
<organism evidence="13 14">
    <name type="scientific">Cyclotella atomus</name>
    <dbReference type="NCBI Taxonomy" id="382360"/>
    <lineage>
        <taxon>Eukaryota</taxon>
        <taxon>Sar</taxon>
        <taxon>Stramenopiles</taxon>
        <taxon>Ochrophyta</taxon>
        <taxon>Bacillariophyta</taxon>
        <taxon>Coscinodiscophyceae</taxon>
        <taxon>Thalassiosirophycidae</taxon>
        <taxon>Stephanodiscales</taxon>
        <taxon>Stephanodiscaceae</taxon>
        <taxon>Cyclotella</taxon>
    </lineage>
</organism>
<accession>A0ABD3MXD5</accession>
<keyword evidence="14" id="KW-1185">Reference proteome</keyword>
<dbReference type="GO" id="GO:0008168">
    <property type="term" value="F:methyltransferase activity"/>
    <property type="evidence" value="ECO:0007669"/>
    <property type="project" value="UniProtKB-KW"/>
</dbReference>
<evidence type="ECO:0000256" key="8">
    <source>
        <dbReference type="ARBA" id="ARBA00022691"/>
    </source>
</evidence>
<keyword evidence="7" id="KW-0808">Transferase</keyword>
<keyword evidence="4" id="KW-0963">Cytoplasm</keyword>
<dbReference type="Gene3D" id="2.40.240.20">
    <property type="entry name" value="Hypothetical PUA domain-like, domain 1"/>
    <property type="match status" value="1"/>
</dbReference>
<evidence type="ECO:0000256" key="3">
    <source>
        <dbReference type="ARBA" id="ARBA00012328"/>
    </source>
</evidence>
<evidence type="ECO:0000259" key="12">
    <source>
        <dbReference type="Pfam" id="PF04452"/>
    </source>
</evidence>
<comment type="similarity">
    <text evidence="2">Belongs to the RNA methyltransferase RsmE family.</text>
</comment>
<proteinExistence type="inferred from homology"/>
<reference evidence="13 14" key="1">
    <citation type="submission" date="2024-10" db="EMBL/GenBank/DDBJ databases">
        <title>Updated reference genomes for cyclostephanoid diatoms.</title>
        <authorList>
            <person name="Roberts W.R."/>
            <person name="Alverson A.J."/>
        </authorList>
    </citation>
    <scope>NUCLEOTIDE SEQUENCE [LARGE SCALE GENOMIC DNA]</scope>
    <source>
        <strain evidence="13 14">AJA010-31</strain>
    </source>
</reference>
<dbReference type="EMBL" id="JALLPJ020001382">
    <property type="protein sequence ID" value="KAL3766626.1"/>
    <property type="molecule type" value="Genomic_DNA"/>
</dbReference>
<dbReference type="GO" id="GO:0005737">
    <property type="term" value="C:cytoplasm"/>
    <property type="evidence" value="ECO:0007669"/>
    <property type="project" value="UniProtKB-SubCell"/>
</dbReference>
<keyword evidence="11" id="KW-0732">Signal</keyword>
<comment type="subcellular location">
    <subcellularLocation>
        <location evidence="1">Cytoplasm</location>
    </subcellularLocation>
</comment>
<evidence type="ECO:0000256" key="11">
    <source>
        <dbReference type="SAM" id="SignalP"/>
    </source>
</evidence>
<feature type="chain" id="PRO_5044834767" description="16S rRNA (uracil(1498)-N(3))-methyltransferase" evidence="11">
    <location>
        <begin position="22"/>
        <end position="413"/>
    </location>
</feature>
<name>A0ABD3MXD5_9STRA</name>
<dbReference type="InterPro" id="IPR029026">
    <property type="entry name" value="tRNA_m1G_MTases_N"/>
</dbReference>
<feature type="signal peptide" evidence="11">
    <location>
        <begin position="1"/>
        <end position="21"/>
    </location>
</feature>
<evidence type="ECO:0000256" key="7">
    <source>
        <dbReference type="ARBA" id="ARBA00022679"/>
    </source>
</evidence>
<evidence type="ECO:0000256" key="2">
    <source>
        <dbReference type="ARBA" id="ARBA00005528"/>
    </source>
</evidence>
<dbReference type="AlphaFoldDB" id="A0ABD3MXD5"/>
<dbReference type="EC" id="2.1.1.193" evidence="3"/>
<dbReference type="InterPro" id="IPR029028">
    <property type="entry name" value="Alpha/beta_knot_MTases"/>
</dbReference>
<dbReference type="GO" id="GO:0006364">
    <property type="term" value="P:rRNA processing"/>
    <property type="evidence" value="ECO:0007669"/>
    <property type="project" value="UniProtKB-KW"/>
</dbReference>
<evidence type="ECO:0000256" key="6">
    <source>
        <dbReference type="ARBA" id="ARBA00022603"/>
    </source>
</evidence>
<comment type="function">
    <text evidence="9">Specifically methylates the N3 position of the uracil ring of uridine 1498 (m3U1498) in 16S rRNA. Acts on the fully assembled 30S ribosomal subunit.</text>
</comment>
<gene>
    <name evidence="13" type="ORF">ACHAWO_013973</name>
</gene>
<dbReference type="Pfam" id="PF04452">
    <property type="entry name" value="Methyltrans_RNA"/>
    <property type="match status" value="1"/>
</dbReference>
<comment type="catalytic activity">
    <reaction evidence="10">
        <text>uridine(1498) in 16S rRNA + S-adenosyl-L-methionine = N(3)-methyluridine(1498) in 16S rRNA + S-adenosyl-L-homocysteine + H(+)</text>
        <dbReference type="Rhea" id="RHEA:42920"/>
        <dbReference type="Rhea" id="RHEA-COMP:10283"/>
        <dbReference type="Rhea" id="RHEA-COMP:10284"/>
        <dbReference type="ChEBI" id="CHEBI:15378"/>
        <dbReference type="ChEBI" id="CHEBI:57856"/>
        <dbReference type="ChEBI" id="CHEBI:59789"/>
        <dbReference type="ChEBI" id="CHEBI:65315"/>
        <dbReference type="ChEBI" id="CHEBI:74502"/>
        <dbReference type="EC" id="2.1.1.193"/>
    </reaction>
</comment>
<comment type="caution">
    <text evidence="13">The sequence shown here is derived from an EMBL/GenBank/DDBJ whole genome shotgun (WGS) entry which is preliminary data.</text>
</comment>
<dbReference type="PANTHER" id="PTHR30027">
    <property type="entry name" value="RIBOSOMAL RNA SMALL SUBUNIT METHYLTRANSFERASE E"/>
    <property type="match status" value="1"/>
</dbReference>
<keyword evidence="6" id="KW-0489">Methyltransferase</keyword>
<evidence type="ECO:0000256" key="1">
    <source>
        <dbReference type="ARBA" id="ARBA00004496"/>
    </source>
</evidence>
<evidence type="ECO:0000256" key="4">
    <source>
        <dbReference type="ARBA" id="ARBA00022490"/>
    </source>
</evidence>
<sequence>MCIVWPRLLALLAIITPNGSPDVTALVWSSCSHHKSSGSKLKHRRALQGTSIRSQIDGNHILKQQQQQTSYDPQTYWKLPRLYVQSSRLAEKYVVALSPEQTHYLTNVMRFFKKRKQDAEDTSTISTSTKHCVRLFNGQDGEWLAKVIAPIEDNTKQRKRQRNDAPLEAECILQLRKQQCSDEEQPWIIMAPLKNQSRMKLLIEKCTELGVGRIILAKSDRMDGSVLSSMSTAATIAPSNDSSNELMDNVYGKSREEDNVSMDKLRIQAIEASEQCERLSIPLITTDVSSLIDAHDAAAVLSVKEIVKLWSASLKRESIYDSKKLLICRERGEQSTNVVPILDALRERDTKTVVFVVGPEGGWSAEEEALFDEVCLQSDGDEKLIQCVSLGSSVLRAETACMMAVGAWSLVCD</sequence>
<dbReference type="CDD" id="cd18084">
    <property type="entry name" value="RsmE-like"/>
    <property type="match status" value="1"/>
</dbReference>
<protein>
    <recommendedName>
        <fullName evidence="3">16S rRNA (uracil(1498)-N(3))-methyltransferase</fullName>
        <ecNumber evidence="3">2.1.1.193</ecNumber>
    </recommendedName>
</protein>
<keyword evidence="8" id="KW-0949">S-adenosyl-L-methionine</keyword>
<evidence type="ECO:0000313" key="14">
    <source>
        <dbReference type="Proteomes" id="UP001530400"/>
    </source>
</evidence>
<dbReference type="Gene3D" id="3.40.1280.10">
    <property type="match status" value="1"/>
</dbReference>
<evidence type="ECO:0000256" key="10">
    <source>
        <dbReference type="ARBA" id="ARBA00047944"/>
    </source>
</evidence>
<evidence type="ECO:0000256" key="5">
    <source>
        <dbReference type="ARBA" id="ARBA00022552"/>
    </source>
</evidence>
<evidence type="ECO:0000256" key="9">
    <source>
        <dbReference type="ARBA" id="ARBA00025699"/>
    </source>
</evidence>
<dbReference type="PANTHER" id="PTHR30027:SF3">
    <property type="entry name" value="16S RRNA (URACIL(1498)-N(3))-METHYLTRANSFERASE"/>
    <property type="match status" value="1"/>
</dbReference>
<dbReference type="InterPro" id="IPR006700">
    <property type="entry name" value="RsmE"/>
</dbReference>
<dbReference type="Proteomes" id="UP001530400">
    <property type="component" value="Unassembled WGS sequence"/>
</dbReference>
<keyword evidence="5" id="KW-0698">rRNA processing</keyword>
<dbReference type="SUPFAM" id="SSF75217">
    <property type="entry name" value="alpha/beta knot"/>
    <property type="match status" value="1"/>
</dbReference>
<feature type="domain" description="Ribosomal RNA small subunit methyltransferase E methyltransferase" evidence="12">
    <location>
        <begin position="253"/>
        <end position="408"/>
    </location>
</feature>